<keyword evidence="2" id="KW-0547">Nucleotide-binding</keyword>
<feature type="active site" evidence="1">
    <location>
        <position position="86"/>
    </location>
</feature>
<dbReference type="EMBL" id="GG693882">
    <property type="protein sequence ID" value="EES51999.1"/>
    <property type="molecule type" value="Genomic_DNA"/>
</dbReference>
<dbReference type="Proteomes" id="UP000009374">
    <property type="component" value="Unassembled WGS sequence"/>
</dbReference>
<dbReference type="InterPro" id="IPR003812">
    <property type="entry name" value="Fido"/>
</dbReference>
<keyword evidence="3" id="KW-0472">Membrane</keyword>
<feature type="binding site" evidence="2">
    <location>
        <begin position="90"/>
        <end position="97"/>
    </location>
    <ligand>
        <name>ATP</name>
        <dbReference type="ChEBI" id="CHEBI:30616"/>
    </ligand>
</feature>
<gene>
    <name evidence="5" type="ORF">UBAL3_95320035</name>
</gene>
<keyword evidence="3" id="KW-0812">Transmembrane</keyword>
<evidence type="ECO:0000256" key="3">
    <source>
        <dbReference type="SAM" id="Phobius"/>
    </source>
</evidence>
<protein>
    <submittedName>
        <fullName evidence="5">Filamentation induced by cAMP protein Fic</fullName>
    </submittedName>
</protein>
<evidence type="ECO:0000256" key="2">
    <source>
        <dbReference type="PIRSR" id="PIRSR640198-2"/>
    </source>
</evidence>
<sequence length="271" mass="30901">MRKEDFIRIQKMIVDPRFASGDYRTDQNYVGERLGNGGEIVHYIPPSPASVGPMMEGLIDTMDRLRQGVHPVIAAACISFGFVFIHPFDDGNGRIHRFLIHDILSKGHFTPENTIFPVSAHILDNMADYESCLESFSKRVMEITRYEIDHEGVLRKMNDTDFLCRYFDATEMSEYLFKVIEETIDSVIPAELVFLLRYEKAKKEMQTVVDMPDNKIDSFITFCQQNNGVLAASKRKKYFPMLSDEEIGSLEKSVKKLLLGGELNHGPSSES</sequence>
<evidence type="ECO:0000259" key="4">
    <source>
        <dbReference type="PROSITE" id="PS51459"/>
    </source>
</evidence>
<dbReference type="SUPFAM" id="SSF140931">
    <property type="entry name" value="Fic-like"/>
    <property type="match status" value="1"/>
</dbReference>
<reference evidence="5 6" key="1">
    <citation type="journal article" date="2009" name="Appl. Environ. Microbiol.">
        <title>Community genomic and proteomic analyses of chemoautotrophic iron-oxidizing "Leptospirillum rubarum" (Group II) and "Leptospirillum ferrodiazotrophum" (Group III) bacteria in acid mine drainage biofilms.</title>
        <authorList>
            <person name="Goltsman D.S."/>
            <person name="Denef V.J."/>
            <person name="Singer S.W."/>
            <person name="VerBerkmoes N.C."/>
            <person name="Lefsrud M."/>
            <person name="Mueller R.S."/>
            <person name="Dick G.J."/>
            <person name="Sun C.L."/>
            <person name="Wheeler K.E."/>
            <person name="Zemla A."/>
            <person name="Baker B.J."/>
            <person name="Hauser L."/>
            <person name="Land M."/>
            <person name="Shah M.B."/>
            <person name="Thelen M.P."/>
            <person name="Hettich R.L."/>
            <person name="Banfield J.F."/>
        </authorList>
    </citation>
    <scope>NUCLEOTIDE SEQUENCE [LARGE SCALE GENOMIC DNA]</scope>
</reference>
<dbReference type="PANTHER" id="PTHR13504">
    <property type="entry name" value="FIDO DOMAIN-CONTAINING PROTEIN DDB_G0283145"/>
    <property type="match status" value="1"/>
</dbReference>
<accession>C6HZH7</accession>
<feature type="transmembrane region" description="Helical" evidence="3">
    <location>
        <begin position="68"/>
        <end position="88"/>
    </location>
</feature>
<dbReference type="AlphaFoldDB" id="C6HZH7"/>
<dbReference type="GO" id="GO:0005524">
    <property type="term" value="F:ATP binding"/>
    <property type="evidence" value="ECO:0007669"/>
    <property type="project" value="UniProtKB-KW"/>
</dbReference>
<dbReference type="InterPro" id="IPR040198">
    <property type="entry name" value="Fido_containing"/>
</dbReference>
<dbReference type="Gene3D" id="1.10.3290.10">
    <property type="entry name" value="Fido-like domain"/>
    <property type="match status" value="1"/>
</dbReference>
<name>C6HZH7_9BACT</name>
<dbReference type="PROSITE" id="PS51459">
    <property type="entry name" value="FIDO"/>
    <property type="match status" value="1"/>
</dbReference>
<evidence type="ECO:0000256" key="1">
    <source>
        <dbReference type="PIRSR" id="PIRSR640198-1"/>
    </source>
</evidence>
<keyword evidence="2" id="KW-0067">ATP-binding</keyword>
<proteinExistence type="predicted"/>
<evidence type="ECO:0000313" key="5">
    <source>
        <dbReference type="EMBL" id="EES51999.1"/>
    </source>
</evidence>
<keyword evidence="6" id="KW-1185">Reference proteome</keyword>
<dbReference type="PANTHER" id="PTHR13504:SF38">
    <property type="entry name" value="FIDO DOMAIN-CONTAINING PROTEIN"/>
    <property type="match status" value="1"/>
</dbReference>
<evidence type="ECO:0000313" key="6">
    <source>
        <dbReference type="Proteomes" id="UP000009374"/>
    </source>
</evidence>
<organism evidence="5 6">
    <name type="scientific">Leptospirillum ferrodiazotrophum</name>
    <dbReference type="NCBI Taxonomy" id="412449"/>
    <lineage>
        <taxon>Bacteria</taxon>
        <taxon>Pseudomonadati</taxon>
        <taxon>Nitrospirota</taxon>
        <taxon>Nitrospiria</taxon>
        <taxon>Nitrospirales</taxon>
        <taxon>Nitrospiraceae</taxon>
        <taxon>Leptospirillum</taxon>
    </lineage>
</organism>
<dbReference type="InterPro" id="IPR036597">
    <property type="entry name" value="Fido-like_dom_sf"/>
</dbReference>
<keyword evidence="3" id="KW-1133">Transmembrane helix</keyword>
<dbReference type="Pfam" id="PF02661">
    <property type="entry name" value="Fic"/>
    <property type="match status" value="1"/>
</dbReference>
<feature type="domain" description="Fido" evidence="4">
    <location>
        <begin position="1"/>
        <end position="149"/>
    </location>
</feature>